<keyword evidence="2" id="KW-0479">Metal-binding</keyword>
<sequence>MVDHIESHYEYRCQKDGCNKGFIYRCSLQEHDHNKHTNKKLEYKCKYCPDVFTNRYIFIQHNSTHKKKNYVCEVCGLAYYKNWYLKRHEEKSAKPMKCRIQECNFETRSHCELQIHRPDHRLNKCKEPGCGKAYKTPKGLKDHKKKHR</sequence>
<reference evidence="11" key="1">
    <citation type="submission" date="2017-02" db="UniProtKB">
        <authorList>
            <consortium name="WormBaseParasite"/>
        </authorList>
    </citation>
    <scope>IDENTIFICATION</scope>
</reference>
<keyword evidence="3 8" id="KW-0863">Zinc-finger</keyword>
<dbReference type="GO" id="GO:0005634">
    <property type="term" value="C:nucleus"/>
    <property type="evidence" value="ECO:0007669"/>
    <property type="project" value="UniProtKB-SubCell"/>
</dbReference>
<evidence type="ECO:0000256" key="3">
    <source>
        <dbReference type="ARBA" id="ARBA00022771"/>
    </source>
</evidence>
<evidence type="ECO:0000256" key="7">
    <source>
        <dbReference type="ARBA" id="ARBA00023242"/>
    </source>
</evidence>
<dbReference type="PANTHER" id="PTHR46179">
    <property type="entry name" value="ZINC FINGER PROTEIN"/>
    <property type="match status" value="1"/>
</dbReference>
<evidence type="ECO:0000313" key="10">
    <source>
        <dbReference type="Proteomes" id="UP000046392"/>
    </source>
</evidence>
<organism evidence="10 11">
    <name type="scientific">Strongyloides papillosus</name>
    <name type="common">Intestinal threadworm</name>
    <dbReference type="NCBI Taxonomy" id="174720"/>
    <lineage>
        <taxon>Eukaryota</taxon>
        <taxon>Metazoa</taxon>
        <taxon>Ecdysozoa</taxon>
        <taxon>Nematoda</taxon>
        <taxon>Chromadorea</taxon>
        <taxon>Rhabditida</taxon>
        <taxon>Tylenchina</taxon>
        <taxon>Panagrolaimomorpha</taxon>
        <taxon>Strongyloidoidea</taxon>
        <taxon>Strongyloididae</taxon>
        <taxon>Strongyloides</taxon>
    </lineage>
</organism>
<evidence type="ECO:0000259" key="9">
    <source>
        <dbReference type="PROSITE" id="PS50157"/>
    </source>
</evidence>
<dbReference type="InterPro" id="IPR013087">
    <property type="entry name" value="Znf_C2H2_type"/>
</dbReference>
<dbReference type="SUPFAM" id="SSF57667">
    <property type="entry name" value="beta-beta-alpha zinc fingers"/>
    <property type="match status" value="1"/>
</dbReference>
<protein>
    <submittedName>
        <fullName evidence="11">C2H2-type domain-containing protein</fullName>
    </submittedName>
</protein>
<feature type="domain" description="C2H2-type" evidence="9">
    <location>
        <begin position="123"/>
        <end position="148"/>
    </location>
</feature>
<dbReference type="GO" id="GO:0006357">
    <property type="term" value="P:regulation of transcription by RNA polymerase II"/>
    <property type="evidence" value="ECO:0007669"/>
    <property type="project" value="TreeGrafter"/>
</dbReference>
<evidence type="ECO:0000256" key="6">
    <source>
        <dbReference type="ARBA" id="ARBA00023163"/>
    </source>
</evidence>
<keyword evidence="10" id="KW-1185">Reference proteome</keyword>
<comment type="subcellular location">
    <subcellularLocation>
        <location evidence="1">Nucleus</location>
    </subcellularLocation>
</comment>
<dbReference type="InterPro" id="IPR051061">
    <property type="entry name" value="Zinc_finger_trans_reg"/>
</dbReference>
<keyword evidence="5" id="KW-0805">Transcription regulation</keyword>
<dbReference type="AlphaFoldDB" id="A0A0N5BB56"/>
<evidence type="ECO:0000256" key="5">
    <source>
        <dbReference type="ARBA" id="ARBA00023015"/>
    </source>
</evidence>
<name>A0A0N5BB56_STREA</name>
<dbReference type="WBParaSite" id="SPAL_0000326600.1">
    <property type="protein sequence ID" value="SPAL_0000326600.1"/>
    <property type="gene ID" value="SPAL_0000326600"/>
</dbReference>
<evidence type="ECO:0000256" key="2">
    <source>
        <dbReference type="ARBA" id="ARBA00022723"/>
    </source>
</evidence>
<evidence type="ECO:0000256" key="1">
    <source>
        <dbReference type="ARBA" id="ARBA00004123"/>
    </source>
</evidence>
<dbReference type="PANTHER" id="PTHR46179:SF13">
    <property type="entry name" value="C2H2-TYPE DOMAIN-CONTAINING PROTEIN"/>
    <property type="match status" value="1"/>
</dbReference>
<dbReference type="GO" id="GO:0008270">
    <property type="term" value="F:zinc ion binding"/>
    <property type="evidence" value="ECO:0007669"/>
    <property type="project" value="UniProtKB-KW"/>
</dbReference>
<dbReference type="Proteomes" id="UP000046392">
    <property type="component" value="Unplaced"/>
</dbReference>
<dbReference type="SMART" id="SM00355">
    <property type="entry name" value="ZnF_C2H2"/>
    <property type="match status" value="5"/>
</dbReference>
<dbReference type="PROSITE" id="PS00028">
    <property type="entry name" value="ZINC_FINGER_C2H2_1"/>
    <property type="match status" value="3"/>
</dbReference>
<feature type="domain" description="C2H2-type" evidence="9">
    <location>
        <begin position="11"/>
        <end position="41"/>
    </location>
</feature>
<evidence type="ECO:0000313" key="11">
    <source>
        <dbReference type="WBParaSite" id="SPAL_0000326600.1"/>
    </source>
</evidence>
<dbReference type="InterPro" id="IPR036236">
    <property type="entry name" value="Znf_C2H2_sf"/>
</dbReference>
<evidence type="ECO:0000256" key="8">
    <source>
        <dbReference type="PROSITE-ProRule" id="PRU00042"/>
    </source>
</evidence>
<accession>A0A0N5BB56</accession>
<keyword evidence="7" id="KW-0539">Nucleus</keyword>
<dbReference type="PROSITE" id="PS50157">
    <property type="entry name" value="ZINC_FINGER_C2H2_2"/>
    <property type="match status" value="3"/>
</dbReference>
<proteinExistence type="predicted"/>
<dbReference type="STRING" id="174720.A0A0N5BB56"/>
<keyword evidence="6" id="KW-0804">Transcription</keyword>
<keyword evidence="4" id="KW-0862">Zinc</keyword>
<feature type="domain" description="C2H2-type" evidence="9">
    <location>
        <begin position="43"/>
        <end position="70"/>
    </location>
</feature>
<dbReference type="Pfam" id="PF00096">
    <property type="entry name" value="zf-C2H2"/>
    <property type="match status" value="1"/>
</dbReference>
<evidence type="ECO:0000256" key="4">
    <source>
        <dbReference type="ARBA" id="ARBA00022833"/>
    </source>
</evidence>
<dbReference type="Gene3D" id="3.30.160.60">
    <property type="entry name" value="Classic Zinc Finger"/>
    <property type="match status" value="2"/>
</dbReference>